<feature type="active site" evidence="10">
    <location>
        <position position="196"/>
    </location>
</feature>
<dbReference type="SUPFAM" id="SSF51182">
    <property type="entry name" value="RmlC-like cupins"/>
    <property type="match status" value="1"/>
</dbReference>
<evidence type="ECO:0000256" key="5">
    <source>
        <dbReference type="ARBA" id="ARBA00022833"/>
    </source>
</evidence>
<evidence type="ECO:0000313" key="13">
    <source>
        <dbReference type="EMBL" id="SHM93555.1"/>
    </source>
</evidence>
<dbReference type="InterPro" id="IPR049071">
    <property type="entry name" value="MPI_cupin_dom"/>
</dbReference>
<feature type="binding site" evidence="9">
    <location>
        <position position="101"/>
    </location>
    <ligand>
        <name>Zn(2+)</name>
        <dbReference type="ChEBI" id="CHEBI:29105"/>
    </ligand>
</feature>
<evidence type="ECO:0000256" key="7">
    <source>
        <dbReference type="ARBA" id="ARBA00029741"/>
    </source>
</evidence>
<dbReference type="GO" id="GO:0008270">
    <property type="term" value="F:zinc ion binding"/>
    <property type="evidence" value="ECO:0007669"/>
    <property type="project" value="InterPro"/>
</dbReference>
<feature type="domain" description="Phosphomannose isomerase type I catalytic" evidence="11">
    <location>
        <begin position="10"/>
        <end position="109"/>
    </location>
</feature>
<gene>
    <name evidence="13" type="ORF">SAMN02746066_03983</name>
</gene>
<dbReference type="EC" id="5.3.1.8" evidence="3"/>
<protein>
    <recommendedName>
        <fullName evidence="3">mannose-6-phosphate isomerase</fullName>
        <ecNumber evidence="3">5.3.1.8</ecNumber>
    </recommendedName>
    <alternativeName>
        <fullName evidence="7">Phosphohexomutase</fullName>
    </alternativeName>
    <alternativeName>
        <fullName evidence="8">Phosphomannose isomerase</fullName>
    </alternativeName>
</protein>
<dbReference type="NCBIfam" id="TIGR00218">
    <property type="entry name" value="manA"/>
    <property type="match status" value="1"/>
</dbReference>
<comment type="catalytic activity">
    <reaction evidence="1">
        <text>D-mannose 6-phosphate = D-fructose 6-phosphate</text>
        <dbReference type="Rhea" id="RHEA:12356"/>
        <dbReference type="ChEBI" id="CHEBI:58735"/>
        <dbReference type="ChEBI" id="CHEBI:61527"/>
        <dbReference type="EC" id="5.3.1.8"/>
    </reaction>
</comment>
<dbReference type="PANTHER" id="PTHR42742">
    <property type="entry name" value="TRANSCRIPTIONAL REPRESSOR MPRA"/>
    <property type="match status" value="1"/>
</dbReference>
<evidence type="ECO:0000256" key="1">
    <source>
        <dbReference type="ARBA" id="ARBA00000757"/>
    </source>
</evidence>
<feature type="binding site" evidence="9">
    <location>
        <position position="176"/>
    </location>
    <ligand>
        <name>Zn(2+)</name>
        <dbReference type="ChEBI" id="CHEBI:29105"/>
    </ligand>
</feature>
<evidence type="ECO:0000256" key="8">
    <source>
        <dbReference type="ARBA" id="ARBA00030762"/>
    </source>
</evidence>
<dbReference type="PANTHER" id="PTHR42742:SF3">
    <property type="entry name" value="FRUCTOKINASE"/>
    <property type="match status" value="1"/>
</dbReference>
<keyword evidence="5 9" id="KW-0862">Zinc</keyword>
<keyword evidence="6 13" id="KW-0413">Isomerase</keyword>
<dbReference type="InterPro" id="IPR051804">
    <property type="entry name" value="Carb_Metab_Reg_Kinase/Isom"/>
</dbReference>
<dbReference type="InterPro" id="IPR014710">
    <property type="entry name" value="RmlC-like_jellyroll"/>
</dbReference>
<dbReference type="STRING" id="1120996.SAMN02746066_03983"/>
<evidence type="ECO:0000313" key="14">
    <source>
        <dbReference type="Proteomes" id="UP000184038"/>
    </source>
</evidence>
<proteinExistence type="inferred from homology"/>
<dbReference type="GO" id="GO:0005975">
    <property type="term" value="P:carbohydrate metabolic process"/>
    <property type="evidence" value="ECO:0007669"/>
    <property type="project" value="InterPro"/>
</dbReference>
<dbReference type="GO" id="GO:0004476">
    <property type="term" value="F:mannose-6-phosphate isomerase activity"/>
    <property type="evidence" value="ECO:0007669"/>
    <property type="project" value="UniProtKB-EC"/>
</dbReference>
<feature type="binding site" evidence="9">
    <location>
        <position position="119"/>
    </location>
    <ligand>
        <name>Zn(2+)</name>
        <dbReference type="ChEBI" id="CHEBI:29105"/>
    </ligand>
</feature>
<dbReference type="Gene3D" id="2.60.120.10">
    <property type="entry name" value="Jelly Rolls"/>
    <property type="match status" value="2"/>
</dbReference>
<evidence type="ECO:0000256" key="10">
    <source>
        <dbReference type="PIRSR" id="PIRSR036894-2"/>
    </source>
</evidence>
<feature type="domain" description="Mannose-6-phosphate isomerase cupin" evidence="12">
    <location>
        <begin position="244"/>
        <end position="315"/>
    </location>
</feature>
<dbReference type="InterPro" id="IPR001250">
    <property type="entry name" value="Man6P_Isoase-1"/>
</dbReference>
<sequence length="315" mass="35639">MSKQTKQIIFLKPVMKEVLWGGTRLRDDFHYDIPSDHTGECWAVSAHDHGDCEVATGAFKGQTLSGLWKNHREIFGNLEGNRFPLLIKIIDAKQDLSIQVHPDDEYAKLNENGSFGKTECWYILDCDKDASIVVGHNAKNKEEVKQMILEGRWNEFIRTIPIKKGDFFQINPGTVHAIKGGTLILETQQNSDITYRVYDYDRLTDGKPRELHIEKSIDVIEAPFEAESASSKRELVKSDCIDNETLVSCSYYTVEKQDIHGTAKLNQDKNFKIYSVIDGKGSIDGIAIKKGAHFILPHGYGEYCLEGNMSLICSY</sequence>
<dbReference type="InterPro" id="IPR046457">
    <property type="entry name" value="PMI_typeI_cat"/>
</dbReference>
<evidence type="ECO:0000256" key="6">
    <source>
        <dbReference type="ARBA" id="ARBA00023235"/>
    </source>
</evidence>
<accession>A0A1M7MRA5</accession>
<keyword evidence="4 9" id="KW-0479">Metal-binding</keyword>
<dbReference type="InterPro" id="IPR014628">
    <property type="entry name" value="Man6P_isomerase_Firm_short"/>
</dbReference>
<comment type="cofactor">
    <cofactor evidence="9">
        <name>Zn(2+)</name>
        <dbReference type="ChEBI" id="CHEBI:29105"/>
    </cofactor>
    <text evidence="9">Binds 1 zinc ion per subunit.</text>
</comment>
<dbReference type="OrthoDB" id="9808275at2"/>
<evidence type="ECO:0000259" key="12">
    <source>
        <dbReference type="Pfam" id="PF21621"/>
    </source>
</evidence>
<dbReference type="InterPro" id="IPR011051">
    <property type="entry name" value="RmlC_Cupin_sf"/>
</dbReference>
<name>A0A1M7MRA5_9FIRM</name>
<dbReference type="RefSeq" id="WP_073290642.1">
    <property type="nucleotide sequence ID" value="NZ_FRCP01000022.1"/>
</dbReference>
<dbReference type="PIRSF" id="PIRSF036894">
    <property type="entry name" value="PMI_Firm_short"/>
    <property type="match status" value="1"/>
</dbReference>
<evidence type="ECO:0000256" key="9">
    <source>
        <dbReference type="PIRSR" id="PIRSR036894-1"/>
    </source>
</evidence>
<evidence type="ECO:0000256" key="4">
    <source>
        <dbReference type="ARBA" id="ARBA00022723"/>
    </source>
</evidence>
<evidence type="ECO:0000256" key="3">
    <source>
        <dbReference type="ARBA" id="ARBA00011956"/>
    </source>
</evidence>
<keyword evidence="14" id="KW-1185">Reference proteome</keyword>
<organism evidence="13 14">
    <name type="scientific">Anaerosporobacter mobilis DSM 15930</name>
    <dbReference type="NCBI Taxonomy" id="1120996"/>
    <lineage>
        <taxon>Bacteria</taxon>
        <taxon>Bacillati</taxon>
        <taxon>Bacillota</taxon>
        <taxon>Clostridia</taxon>
        <taxon>Lachnospirales</taxon>
        <taxon>Lachnospiraceae</taxon>
        <taxon>Anaerosporobacter</taxon>
    </lineage>
</organism>
<comment type="similarity">
    <text evidence="2">Belongs to the mannose-6-phosphate isomerase type 1 family.</text>
</comment>
<dbReference type="EMBL" id="FRCP01000022">
    <property type="protein sequence ID" value="SHM93555.1"/>
    <property type="molecule type" value="Genomic_DNA"/>
</dbReference>
<reference evidence="13 14" key="1">
    <citation type="submission" date="2016-11" db="EMBL/GenBank/DDBJ databases">
        <authorList>
            <person name="Jaros S."/>
            <person name="Januszkiewicz K."/>
            <person name="Wedrychowicz H."/>
        </authorList>
    </citation>
    <scope>NUCLEOTIDE SEQUENCE [LARGE SCALE GENOMIC DNA]</scope>
    <source>
        <strain evidence="13 14">DSM 15930</strain>
    </source>
</reference>
<evidence type="ECO:0000256" key="2">
    <source>
        <dbReference type="ARBA" id="ARBA00010772"/>
    </source>
</evidence>
<dbReference type="CDD" id="cd07010">
    <property type="entry name" value="cupin_PMI_type_I_N_bac"/>
    <property type="match status" value="1"/>
</dbReference>
<evidence type="ECO:0000259" key="11">
    <source>
        <dbReference type="Pfam" id="PF20511"/>
    </source>
</evidence>
<dbReference type="Pfam" id="PF21621">
    <property type="entry name" value="MPI_cupin_dom"/>
    <property type="match status" value="1"/>
</dbReference>
<dbReference type="AlphaFoldDB" id="A0A1M7MRA5"/>
<dbReference type="Proteomes" id="UP000184038">
    <property type="component" value="Unassembled WGS sequence"/>
</dbReference>
<dbReference type="Pfam" id="PF20511">
    <property type="entry name" value="PMI_typeI_cat"/>
    <property type="match status" value="1"/>
</dbReference>